<accession>A0AA91LTI5</accession>
<dbReference type="InterPro" id="IPR025662">
    <property type="entry name" value="Sigma_54_int_dom_ATP-bd_1"/>
</dbReference>
<protein>
    <submittedName>
        <fullName evidence="5">LuxR family transcriptional regulator</fullName>
    </submittedName>
</protein>
<dbReference type="PANTHER" id="PTHR44688">
    <property type="entry name" value="DNA-BINDING TRANSCRIPTIONAL ACTIVATOR DEVR_DOSR"/>
    <property type="match status" value="1"/>
</dbReference>
<dbReference type="GO" id="GO:0006355">
    <property type="term" value="P:regulation of DNA-templated transcription"/>
    <property type="evidence" value="ECO:0007669"/>
    <property type="project" value="InterPro"/>
</dbReference>
<dbReference type="SUPFAM" id="SSF46894">
    <property type="entry name" value="C-terminal effector domain of the bipartite response regulators"/>
    <property type="match status" value="1"/>
</dbReference>
<keyword evidence="2" id="KW-0238">DNA-binding</keyword>
<dbReference type="PANTHER" id="PTHR44688:SF16">
    <property type="entry name" value="DNA-BINDING TRANSCRIPTIONAL ACTIVATOR DEVR_DOSR"/>
    <property type="match status" value="1"/>
</dbReference>
<keyword evidence="3" id="KW-0804">Transcription</keyword>
<organism evidence="5 6">
    <name type="scientific">Mycobacterium branderi</name>
    <dbReference type="NCBI Taxonomy" id="43348"/>
    <lineage>
        <taxon>Bacteria</taxon>
        <taxon>Bacillati</taxon>
        <taxon>Actinomycetota</taxon>
        <taxon>Actinomycetes</taxon>
        <taxon>Mycobacteriales</taxon>
        <taxon>Mycobacteriaceae</taxon>
        <taxon>Mycobacterium</taxon>
    </lineage>
</organism>
<sequence>MGRDDEVRQALAALENDSEFQGVVLVGDTGTGKSALAHTLAEAVERRKNTVRFVLGTETSKAVPLGAFYWLMTLDAVREPAVMLAAAQRTLEQEKDLIVVVDDAHLLDPLSATLVYHLAALGDTRLIVTICSGNPVPDAVTALWKERVLLRLHLEGLTWQQTEELARAVLDDAVDARLVDELHRQTAGNPLMLRSLLSEAREAGVLVRSKHGWQLRGALHADRDLSDLLEVRLQSLAAEELEAIEVLAAAEALSWETLRGICDADAVARLERGGMIHAVDDESHTVVRLANPLLGEVALKRGGLVRARQLNGMLAQHLRKKMQDKEQQSRSPDVRTRIRVAQYMMRSDLAPDLDLIVEAAASAVAMSNVALGEELARFAFDHGGGLPAAIVLGETLRWQGRADEAEAVLADAAPSDDAAGWLTVQWGCLRAANLFFGCGQVEQARLLLGRMKDRVDTREMTDLVTAMEAAFACFSGDIPTAIELGLPLCASDQQPLTMTWAVISTAWALALAGRVDEVHRIANAGGAEVLGQMGPHRFVIAMAEVMAATVAGDFPAADRVWERYGPTATLGPEAGAFVHAILGFVHLGRGALPSACAAFRDSLSAMPQGFRIGVMAVAAWDAQAEGARGDSAAAAAALRTAEEAYGPQVAVFLPKLELARAWARASVGETTAARTHAMRAAQVAQRSGMYAIEMRALHTAVRFGDRSCAARLEELATMLNTRLAKVIATHARALSRHDGDLLDLAAAGFADLGAKALAADAAAQAADEHTRKGDHGKQVASSTRAYGLASQCGLHTPAVEVAAHPVPLTDREHEIAMLVVAGLSNHQIAERLVVSTRTVEGHLYRIFAKLGINNRNQLIHLMSLERSGR</sequence>
<dbReference type="AlphaFoldDB" id="A0AA91LTI5"/>
<dbReference type="Pfam" id="PF13401">
    <property type="entry name" value="AAA_22"/>
    <property type="match status" value="1"/>
</dbReference>
<dbReference type="PROSITE" id="PS00675">
    <property type="entry name" value="SIGMA54_INTERACT_1"/>
    <property type="match status" value="1"/>
</dbReference>
<dbReference type="GO" id="GO:0003677">
    <property type="term" value="F:DNA binding"/>
    <property type="evidence" value="ECO:0007669"/>
    <property type="project" value="UniProtKB-KW"/>
</dbReference>
<dbReference type="InterPro" id="IPR036388">
    <property type="entry name" value="WH-like_DNA-bd_sf"/>
</dbReference>
<dbReference type="InterPro" id="IPR000792">
    <property type="entry name" value="Tscrpt_reg_LuxR_C"/>
</dbReference>
<dbReference type="PROSITE" id="PS00622">
    <property type="entry name" value="HTH_LUXR_1"/>
    <property type="match status" value="1"/>
</dbReference>
<proteinExistence type="predicted"/>
<reference evidence="5 6" key="1">
    <citation type="submission" date="2016-12" db="EMBL/GenBank/DDBJ databases">
        <title>The new phylogeny of genus Mycobacterium.</title>
        <authorList>
            <person name="Tortoli E."/>
            <person name="Trovato A."/>
            <person name="Cirillo D.M."/>
        </authorList>
    </citation>
    <scope>NUCLEOTIDE SEQUENCE [LARGE SCALE GENOMIC DNA]</scope>
    <source>
        <strain evidence="5 6">DSM 44624</strain>
    </source>
</reference>
<dbReference type="PROSITE" id="PS50043">
    <property type="entry name" value="HTH_LUXR_2"/>
    <property type="match status" value="1"/>
</dbReference>
<dbReference type="InterPro" id="IPR027417">
    <property type="entry name" value="P-loop_NTPase"/>
</dbReference>
<keyword evidence="1" id="KW-0805">Transcription regulation</keyword>
<gene>
    <name evidence="5" type="ORF">BST20_22755</name>
</gene>
<dbReference type="InterPro" id="IPR016032">
    <property type="entry name" value="Sig_transdc_resp-reg_C-effctor"/>
</dbReference>
<evidence type="ECO:0000256" key="3">
    <source>
        <dbReference type="ARBA" id="ARBA00023163"/>
    </source>
</evidence>
<dbReference type="PRINTS" id="PR00038">
    <property type="entry name" value="HTHLUXR"/>
</dbReference>
<dbReference type="InterPro" id="IPR049945">
    <property type="entry name" value="AAA_22"/>
</dbReference>
<name>A0AA91LTI5_9MYCO</name>
<dbReference type="SMART" id="SM00382">
    <property type="entry name" value="AAA"/>
    <property type="match status" value="1"/>
</dbReference>
<comment type="caution">
    <text evidence="5">The sequence shown here is derived from an EMBL/GenBank/DDBJ whole genome shotgun (WGS) entry which is preliminary data.</text>
</comment>
<evidence type="ECO:0000256" key="1">
    <source>
        <dbReference type="ARBA" id="ARBA00023015"/>
    </source>
</evidence>
<dbReference type="Gene3D" id="3.40.50.300">
    <property type="entry name" value="P-loop containing nucleotide triphosphate hydrolases"/>
    <property type="match status" value="1"/>
</dbReference>
<dbReference type="CDD" id="cd06170">
    <property type="entry name" value="LuxR_C_like"/>
    <property type="match status" value="1"/>
</dbReference>
<dbReference type="Proteomes" id="UP000192441">
    <property type="component" value="Unassembled WGS sequence"/>
</dbReference>
<evidence type="ECO:0000259" key="4">
    <source>
        <dbReference type="PROSITE" id="PS50043"/>
    </source>
</evidence>
<dbReference type="Pfam" id="PF00196">
    <property type="entry name" value="GerE"/>
    <property type="match status" value="1"/>
</dbReference>
<evidence type="ECO:0000256" key="2">
    <source>
        <dbReference type="ARBA" id="ARBA00023125"/>
    </source>
</evidence>
<dbReference type="RefSeq" id="WP_083133707.1">
    <property type="nucleotide sequence ID" value="NZ_AP022606.1"/>
</dbReference>
<dbReference type="SUPFAM" id="SSF52540">
    <property type="entry name" value="P-loop containing nucleoside triphosphate hydrolases"/>
    <property type="match status" value="1"/>
</dbReference>
<dbReference type="InterPro" id="IPR003593">
    <property type="entry name" value="AAA+_ATPase"/>
</dbReference>
<feature type="domain" description="HTH luxR-type" evidence="4">
    <location>
        <begin position="801"/>
        <end position="866"/>
    </location>
</feature>
<dbReference type="Gene3D" id="1.10.10.10">
    <property type="entry name" value="Winged helix-like DNA-binding domain superfamily/Winged helix DNA-binding domain"/>
    <property type="match status" value="1"/>
</dbReference>
<dbReference type="CDD" id="cd00009">
    <property type="entry name" value="AAA"/>
    <property type="match status" value="1"/>
</dbReference>
<evidence type="ECO:0000313" key="6">
    <source>
        <dbReference type="Proteomes" id="UP000192441"/>
    </source>
</evidence>
<dbReference type="SMART" id="SM00421">
    <property type="entry name" value="HTH_LUXR"/>
    <property type="match status" value="1"/>
</dbReference>
<dbReference type="EMBL" id="MVHM01000019">
    <property type="protein sequence ID" value="ORA33421.1"/>
    <property type="molecule type" value="Genomic_DNA"/>
</dbReference>
<evidence type="ECO:0000313" key="5">
    <source>
        <dbReference type="EMBL" id="ORA33421.1"/>
    </source>
</evidence>